<gene>
    <name evidence="1" type="ORF">WN50_18825</name>
</gene>
<sequence length="85" mass="10352">MQPKLAKISVRLTQAILRFLVGSSEPKIWQTQRRDQTLIWHIYDPQSQRSEEFFSEEELRIWLEQRYYSRSQETPRLETELKPLS</sequence>
<dbReference type="OrthoDB" id="426136at2"/>
<reference evidence="1 2" key="1">
    <citation type="submission" date="2015-06" db="EMBL/GenBank/DDBJ databases">
        <title>Draft genome assembly of filamentous brackish cyanobacterium Limnoraphis robusta strain CS-951.</title>
        <authorList>
            <person name="Willis A."/>
            <person name="Parks M."/>
            <person name="Burford M.A."/>
        </authorList>
    </citation>
    <scope>NUCLEOTIDE SEQUENCE [LARGE SCALE GENOMIC DNA]</scope>
    <source>
        <strain evidence="1 2">CS-951</strain>
    </source>
</reference>
<organism evidence="1 2">
    <name type="scientific">Limnoraphis robusta CS-951</name>
    <dbReference type="NCBI Taxonomy" id="1637645"/>
    <lineage>
        <taxon>Bacteria</taxon>
        <taxon>Bacillati</taxon>
        <taxon>Cyanobacteriota</taxon>
        <taxon>Cyanophyceae</taxon>
        <taxon>Oscillatoriophycideae</taxon>
        <taxon>Oscillatoriales</taxon>
        <taxon>Sirenicapillariaceae</taxon>
        <taxon>Limnoraphis</taxon>
    </lineage>
</organism>
<comment type="caution">
    <text evidence="1">The sequence shown here is derived from an EMBL/GenBank/DDBJ whole genome shotgun (WGS) entry which is preliminary data.</text>
</comment>
<evidence type="ECO:0000313" key="1">
    <source>
        <dbReference type="EMBL" id="KKD36616.1"/>
    </source>
</evidence>
<dbReference type="EMBL" id="LATL02000091">
    <property type="protein sequence ID" value="KKD36616.1"/>
    <property type="molecule type" value="Genomic_DNA"/>
</dbReference>
<dbReference type="AlphaFoldDB" id="A0A0F5YCJ0"/>
<evidence type="ECO:0000313" key="2">
    <source>
        <dbReference type="Proteomes" id="UP000033607"/>
    </source>
</evidence>
<protein>
    <submittedName>
        <fullName evidence="1">Uncharacterized protein</fullName>
    </submittedName>
</protein>
<proteinExistence type="predicted"/>
<accession>A0A0F5YCJ0</accession>
<dbReference type="Proteomes" id="UP000033607">
    <property type="component" value="Unassembled WGS sequence"/>
</dbReference>
<name>A0A0F5YCJ0_9CYAN</name>